<dbReference type="Pfam" id="PF07735">
    <property type="entry name" value="FBA_2"/>
    <property type="match status" value="1"/>
</dbReference>
<dbReference type="PANTHER" id="PTHR21503">
    <property type="entry name" value="F-BOX-CONTAINING HYPOTHETICAL PROTEIN C.ELEGANS"/>
    <property type="match status" value="1"/>
</dbReference>
<accession>E3NMR2</accession>
<evidence type="ECO:0000313" key="2">
    <source>
        <dbReference type="EMBL" id="EFP08662.1"/>
    </source>
</evidence>
<proteinExistence type="predicted"/>
<dbReference type="AlphaFoldDB" id="E3NMR2"/>
<dbReference type="EMBL" id="DS269095">
    <property type="protein sequence ID" value="EFP08662.1"/>
    <property type="molecule type" value="Genomic_DNA"/>
</dbReference>
<keyword evidence="3" id="KW-1185">Reference proteome</keyword>
<gene>
    <name evidence="2" type="ORF">CRE_30555</name>
</gene>
<evidence type="ECO:0000313" key="3">
    <source>
        <dbReference type="Proteomes" id="UP000008281"/>
    </source>
</evidence>
<evidence type="ECO:0000259" key="1">
    <source>
        <dbReference type="Pfam" id="PF07735"/>
    </source>
</evidence>
<sequence length="187" mass="21884">MFRCKITTDVKYYNCDFYQSTISELFDEQLEFERLSIELKGSKDEHLLWDQISSNFGRIEDLRIFSAVNPDFTPVFTSWPQEINIRSSYWFTLEYLLECTCTKIKLEHSHLGNKDLDVILNKWKTGGFPTLKCLTIYSQNIKIFGTTILGMNLRELDGMVIRTYDGSKKATIRNDFDSIEICVNLLE</sequence>
<dbReference type="InterPro" id="IPR012885">
    <property type="entry name" value="F-box_Sdz-33"/>
</dbReference>
<dbReference type="Proteomes" id="UP000008281">
    <property type="component" value="Unassembled WGS sequence"/>
</dbReference>
<feature type="domain" description="Sdz-33 F-box" evidence="1">
    <location>
        <begin position="81"/>
        <end position="136"/>
    </location>
</feature>
<dbReference type="InParanoid" id="E3NMR2"/>
<dbReference type="HOGENOM" id="CLU_028840_6_1_1"/>
<organism evidence="3">
    <name type="scientific">Caenorhabditis remanei</name>
    <name type="common">Caenorhabditis vulgaris</name>
    <dbReference type="NCBI Taxonomy" id="31234"/>
    <lineage>
        <taxon>Eukaryota</taxon>
        <taxon>Metazoa</taxon>
        <taxon>Ecdysozoa</taxon>
        <taxon>Nematoda</taxon>
        <taxon>Chromadorea</taxon>
        <taxon>Rhabditida</taxon>
        <taxon>Rhabditina</taxon>
        <taxon>Rhabditomorpha</taxon>
        <taxon>Rhabditoidea</taxon>
        <taxon>Rhabditidae</taxon>
        <taxon>Peloderinae</taxon>
        <taxon>Caenorhabditis</taxon>
    </lineage>
</organism>
<reference evidence="2" key="1">
    <citation type="submission" date="2007-07" db="EMBL/GenBank/DDBJ databases">
        <title>PCAP assembly of the Caenorhabditis remanei genome.</title>
        <authorList>
            <consortium name="The Caenorhabditis remanei Sequencing Consortium"/>
            <person name="Wilson R.K."/>
        </authorList>
    </citation>
    <scope>NUCLEOTIDE SEQUENCE [LARGE SCALE GENOMIC DNA]</scope>
    <source>
        <strain evidence="2">PB4641</strain>
    </source>
</reference>
<name>E3NMR2_CAERE</name>
<protein>
    <recommendedName>
        <fullName evidence="1">Sdz-33 F-box domain-containing protein</fullName>
    </recommendedName>
</protein>
<dbReference type="PANTHER" id="PTHR21503:SF52">
    <property type="entry name" value="F-BOX DOMAIN-CONTAINING PROTEIN"/>
    <property type="match status" value="1"/>
</dbReference>
<dbReference type="OrthoDB" id="10620388at2759"/>